<keyword evidence="1" id="KW-0812">Transmembrane</keyword>
<sequence>MFTVLEALLIDKRHYAIVLLFFSVANIAIGSYFISDSILNTGKLDYSTLHVALSVFYIAYLNYAYQARVSDALDLTFVICFIGFLFALLHTPPQVLLELMGFFFKLCHPGPRAGIQYSRGSRHGS</sequence>
<comment type="caution">
    <text evidence="2">The sequence shown here is derived from an EMBL/GenBank/DDBJ whole genome shotgun (WGS) entry which is preliminary data.</text>
</comment>
<feature type="transmembrane region" description="Helical" evidence="1">
    <location>
        <begin position="15"/>
        <end position="34"/>
    </location>
</feature>
<feature type="transmembrane region" description="Helical" evidence="1">
    <location>
        <begin position="72"/>
        <end position="90"/>
    </location>
</feature>
<dbReference type="EMBL" id="MFEI01000005">
    <property type="protein sequence ID" value="OGE81646.1"/>
    <property type="molecule type" value="Genomic_DNA"/>
</dbReference>
<dbReference type="AlphaFoldDB" id="A0A1F5NVE1"/>
<feature type="transmembrane region" description="Helical" evidence="1">
    <location>
        <begin position="46"/>
        <end position="65"/>
    </location>
</feature>
<name>A0A1F5NVE1_9BACT</name>
<keyword evidence="1" id="KW-0472">Membrane</keyword>
<dbReference type="Proteomes" id="UP000177912">
    <property type="component" value="Unassembled WGS sequence"/>
</dbReference>
<evidence type="ECO:0000313" key="2">
    <source>
        <dbReference type="EMBL" id="OGE81646.1"/>
    </source>
</evidence>
<gene>
    <name evidence="2" type="ORF">A2826_01415</name>
</gene>
<keyword evidence="1" id="KW-1133">Transmembrane helix</keyword>
<reference evidence="2 3" key="1">
    <citation type="journal article" date="2016" name="Nat. Commun.">
        <title>Thousands of microbial genomes shed light on interconnected biogeochemical processes in an aquifer system.</title>
        <authorList>
            <person name="Anantharaman K."/>
            <person name="Brown C.T."/>
            <person name="Hug L.A."/>
            <person name="Sharon I."/>
            <person name="Castelle C.J."/>
            <person name="Probst A.J."/>
            <person name="Thomas B.C."/>
            <person name="Singh A."/>
            <person name="Wilkins M.J."/>
            <person name="Karaoz U."/>
            <person name="Brodie E.L."/>
            <person name="Williams K.H."/>
            <person name="Hubbard S.S."/>
            <person name="Banfield J.F."/>
        </authorList>
    </citation>
    <scope>NUCLEOTIDE SEQUENCE [LARGE SCALE GENOMIC DNA]</scope>
</reference>
<evidence type="ECO:0000313" key="3">
    <source>
        <dbReference type="Proteomes" id="UP000177912"/>
    </source>
</evidence>
<evidence type="ECO:0000256" key="1">
    <source>
        <dbReference type="SAM" id="Phobius"/>
    </source>
</evidence>
<protein>
    <submittedName>
        <fullName evidence="2">Uncharacterized protein</fullName>
    </submittedName>
</protein>
<organism evidence="2 3">
    <name type="scientific">Candidatus Doudnabacteria bacterium RIFCSPHIGHO2_01_FULL_43_23</name>
    <dbReference type="NCBI Taxonomy" id="1817822"/>
    <lineage>
        <taxon>Bacteria</taxon>
        <taxon>Candidatus Doudnaibacteriota</taxon>
    </lineage>
</organism>
<proteinExistence type="predicted"/>
<accession>A0A1F5NVE1</accession>